<dbReference type="AlphaFoldDB" id="A0A4Q2DC55"/>
<organism evidence="2 3">
    <name type="scientific">Candolleomyces aberdarensis</name>
    <dbReference type="NCBI Taxonomy" id="2316362"/>
    <lineage>
        <taxon>Eukaryota</taxon>
        <taxon>Fungi</taxon>
        <taxon>Dikarya</taxon>
        <taxon>Basidiomycota</taxon>
        <taxon>Agaricomycotina</taxon>
        <taxon>Agaricomycetes</taxon>
        <taxon>Agaricomycetidae</taxon>
        <taxon>Agaricales</taxon>
        <taxon>Agaricineae</taxon>
        <taxon>Psathyrellaceae</taxon>
        <taxon>Candolleomyces</taxon>
    </lineage>
</organism>
<dbReference type="Gene3D" id="3.20.20.100">
    <property type="entry name" value="NADP-dependent oxidoreductase domain"/>
    <property type="match status" value="1"/>
</dbReference>
<reference evidence="2 3" key="1">
    <citation type="submission" date="2019-01" db="EMBL/GenBank/DDBJ databases">
        <title>Draft genome sequence of Psathyrella aberdarensis IHI B618.</title>
        <authorList>
            <person name="Buettner E."/>
            <person name="Kellner H."/>
        </authorList>
    </citation>
    <scope>NUCLEOTIDE SEQUENCE [LARGE SCALE GENOMIC DNA]</scope>
    <source>
        <strain evidence="2 3">IHI B618</strain>
    </source>
</reference>
<keyword evidence="3" id="KW-1185">Reference proteome</keyword>
<proteinExistence type="predicted"/>
<dbReference type="EMBL" id="SDEE01000353">
    <property type="protein sequence ID" value="RXW17277.1"/>
    <property type="molecule type" value="Genomic_DNA"/>
</dbReference>
<sequence length="152" mass="16682">MSDVCAKHGLKLLTYGTLCGGFLADKWLGQPEPEAYSGDLTPSQRKYLDMIVNAWGSWELFQSLLLVLRRIGDKHGGRSVSNIATRWVLDHPFVGAVIIGARLGLSEHPDDNSKASGFHLTDGDRAQIEAILEQSNGRRIITTIGDCGAEYR</sequence>
<gene>
    <name evidence="2" type="ORF">EST38_g8576</name>
</gene>
<dbReference type="OrthoDB" id="686384at2759"/>
<dbReference type="InterPro" id="IPR036812">
    <property type="entry name" value="NAD(P)_OxRdtase_dom_sf"/>
</dbReference>
<protein>
    <recommendedName>
        <fullName evidence="1">NADP-dependent oxidoreductase domain-containing protein</fullName>
    </recommendedName>
</protein>
<dbReference type="SUPFAM" id="SSF51430">
    <property type="entry name" value="NAD(P)-linked oxidoreductase"/>
    <property type="match status" value="1"/>
</dbReference>
<dbReference type="PANTHER" id="PTHR43147">
    <property type="entry name" value="PROTEIN TAS"/>
    <property type="match status" value="1"/>
</dbReference>
<evidence type="ECO:0000259" key="1">
    <source>
        <dbReference type="Pfam" id="PF00248"/>
    </source>
</evidence>
<dbReference type="PANTHER" id="PTHR43147:SF2">
    <property type="entry name" value="NADP-DEPENDENT OXIDOREDUCTASE DOMAIN-CONTAINING PROTEIN"/>
    <property type="match status" value="1"/>
</dbReference>
<dbReference type="Pfam" id="PF00248">
    <property type="entry name" value="Aldo_ket_red"/>
    <property type="match status" value="1"/>
</dbReference>
<name>A0A4Q2DC55_9AGAR</name>
<comment type="caution">
    <text evidence="2">The sequence shown here is derived from an EMBL/GenBank/DDBJ whole genome shotgun (WGS) entry which is preliminary data.</text>
</comment>
<evidence type="ECO:0000313" key="3">
    <source>
        <dbReference type="Proteomes" id="UP000290288"/>
    </source>
</evidence>
<dbReference type="STRING" id="2316362.A0A4Q2DC55"/>
<dbReference type="InterPro" id="IPR023210">
    <property type="entry name" value="NADP_OxRdtase_dom"/>
</dbReference>
<dbReference type="Proteomes" id="UP000290288">
    <property type="component" value="Unassembled WGS sequence"/>
</dbReference>
<feature type="domain" description="NADP-dependent oxidoreductase" evidence="1">
    <location>
        <begin position="2"/>
        <end position="132"/>
    </location>
</feature>
<evidence type="ECO:0000313" key="2">
    <source>
        <dbReference type="EMBL" id="RXW17277.1"/>
    </source>
</evidence>
<accession>A0A4Q2DC55</accession>